<evidence type="ECO:0000256" key="8">
    <source>
        <dbReference type="RuleBase" id="RU003653"/>
    </source>
</evidence>
<dbReference type="InterPro" id="IPR002468">
    <property type="entry name" value="Pept_M24A_MAP2"/>
</dbReference>
<dbReference type="GO" id="GO:0006508">
    <property type="term" value="P:proteolysis"/>
    <property type="evidence" value="ECO:0007669"/>
    <property type="project" value="UniProtKB-KW"/>
</dbReference>
<dbReference type="Gene3D" id="3.90.230.10">
    <property type="entry name" value="Creatinase/methionine aminopeptidase superfamily"/>
    <property type="match status" value="1"/>
</dbReference>
<dbReference type="PANTHER" id="PTHR45777:SF2">
    <property type="entry name" value="METHIONINE AMINOPEPTIDASE 2"/>
    <property type="match status" value="1"/>
</dbReference>
<dbReference type="InterPro" id="IPR036390">
    <property type="entry name" value="WH_DNA-bd_sf"/>
</dbReference>
<dbReference type="PROSITE" id="PS01202">
    <property type="entry name" value="MAP_2"/>
    <property type="match status" value="1"/>
</dbReference>
<comment type="cofactor">
    <cofactor evidence="2">
        <name>Mn(2+)</name>
        <dbReference type="ChEBI" id="CHEBI:29035"/>
    </cofactor>
</comment>
<reference evidence="10 11" key="1">
    <citation type="submission" date="2019-03" db="EMBL/GenBank/DDBJ databases">
        <title>Single cell metagenomics reveals metabolic interactions within the superorganism composed of flagellate Streblomastix strix and complex community of Bacteroidetes bacteria on its surface.</title>
        <authorList>
            <person name="Treitli S.C."/>
            <person name="Kolisko M."/>
            <person name="Husnik F."/>
            <person name="Keeling P."/>
            <person name="Hampl V."/>
        </authorList>
    </citation>
    <scope>NUCLEOTIDE SEQUENCE [LARGE SCALE GENOMIC DNA]</scope>
    <source>
        <strain evidence="10">ST1C</strain>
    </source>
</reference>
<dbReference type="InterPro" id="IPR000994">
    <property type="entry name" value="Pept_M24"/>
</dbReference>
<evidence type="ECO:0000313" key="11">
    <source>
        <dbReference type="Proteomes" id="UP000324800"/>
    </source>
</evidence>
<dbReference type="Proteomes" id="UP000324800">
    <property type="component" value="Unassembled WGS sequence"/>
</dbReference>
<proteinExistence type="inferred from homology"/>
<comment type="caution">
    <text evidence="10">The sequence shown here is derived from an EMBL/GenBank/DDBJ whole genome shotgun (WGS) entry which is preliminary data.</text>
</comment>
<evidence type="ECO:0000256" key="7">
    <source>
        <dbReference type="ARBA" id="ARBA00022801"/>
    </source>
</evidence>
<comment type="similarity">
    <text evidence="8">Belongs to the peptidase M24A family.</text>
</comment>
<dbReference type="PRINTS" id="PR00599">
    <property type="entry name" value="MAPEPTIDASE"/>
</dbReference>
<dbReference type="InterPro" id="IPR018349">
    <property type="entry name" value="Pept_M24A_MAP2_BS"/>
</dbReference>
<name>A0A5J4W8L7_9EUKA</name>
<evidence type="ECO:0000256" key="4">
    <source>
        <dbReference type="ARBA" id="ARBA00022438"/>
    </source>
</evidence>
<dbReference type="Pfam" id="PF00557">
    <property type="entry name" value="Peptidase_M24"/>
    <property type="match status" value="1"/>
</dbReference>
<dbReference type="InterPro" id="IPR036005">
    <property type="entry name" value="Creatinase/aminopeptidase-like"/>
</dbReference>
<dbReference type="GO" id="GO:0004239">
    <property type="term" value="F:initiator methionyl aminopeptidase activity"/>
    <property type="evidence" value="ECO:0007669"/>
    <property type="project" value="UniProtKB-EC"/>
</dbReference>
<evidence type="ECO:0000256" key="3">
    <source>
        <dbReference type="ARBA" id="ARBA00001954"/>
    </source>
</evidence>
<dbReference type="InterPro" id="IPR050247">
    <property type="entry name" value="Met_Aminopeptidase_Type2"/>
</dbReference>
<evidence type="ECO:0000259" key="9">
    <source>
        <dbReference type="Pfam" id="PF00557"/>
    </source>
</evidence>
<dbReference type="NCBIfam" id="TIGR00501">
    <property type="entry name" value="met_pdase_II"/>
    <property type="match status" value="1"/>
</dbReference>
<dbReference type="EC" id="3.4.11.18" evidence="8"/>
<dbReference type="OrthoDB" id="7848262at2759"/>
<evidence type="ECO:0000256" key="1">
    <source>
        <dbReference type="ARBA" id="ARBA00000294"/>
    </source>
</evidence>
<dbReference type="GO" id="GO:0046872">
    <property type="term" value="F:metal ion binding"/>
    <property type="evidence" value="ECO:0007669"/>
    <property type="project" value="UniProtKB-KW"/>
</dbReference>
<keyword evidence="5 8" id="KW-0645">Protease</keyword>
<dbReference type="AlphaFoldDB" id="A0A5J4W8L7"/>
<keyword evidence="4 8" id="KW-0031">Aminopeptidase</keyword>
<feature type="domain" description="Peptidase M24" evidence="9">
    <location>
        <begin position="13"/>
        <end position="214"/>
    </location>
</feature>
<dbReference type="SUPFAM" id="SSF46785">
    <property type="entry name" value="Winged helix' DNA-binding domain"/>
    <property type="match status" value="1"/>
</dbReference>
<keyword evidence="7" id="KW-0378">Hydrolase</keyword>
<dbReference type="InterPro" id="IPR036388">
    <property type="entry name" value="WH-like_DNA-bd_sf"/>
</dbReference>
<comment type="catalytic activity">
    <reaction evidence="1 8">
        <text>Release of N-terminal amino acids, preferentially methionine, from peptides and arylamides.</text>
        <dbReference type="EC" id="3.4.11.18"/>
    </reaction>
</comment>
<evidence type="ECO:0000256" key="2">
    <source>
        <dbReference type="ARBA" id="ARBA00001936"/>
    </source>
</evidence>
<comment type="function">
    <text evidence="8">Cotranslationally removes the N-terminal methionine from nascent proteins. The N-terminal methionine is often cleaved when the second residue in the primary sequence is small and uncharged (Met-Ala-, Cys, Gly, Pro, Ser, Thr, or Val).</text>
</comment>
<protein>
    <recommendedName>
        <fullName evidence="8">Methionine aminopeptidase</fullName>
        <ecNumber evidence="8">3.4.11.18</ecNumber>
    </recommendedName>
</protein>
<keyword evidence="6 8" id="KW-0479">Metal-binding</keyword>
<accession>A0A5J4W8L7</accession>
<dbReference type="PANTHER" id="PTHR45777">
    <property type="entry name" value="METHIONINE AMINOPEPTIDASE 2"/>
    <property type="match status" value="1"/>
</dbReference>
<sequence length="331" mass="37425">MAEVQFEGIYNDFRQAAEAHRQLRAFTRQSLKPGVKLYDWAVDFEKRGRNILGEILNTHTKCGHAFPTGLSINNCAAHYTPNPGDNRILKVQDVIKIDIGLHVNGHIIDSAFSMCFDDQFIPLIQASREGTYTGLREAGVDARLAEIGAAIEETISSFECEINKKILKIKPISELSGHQVGDYLVHVGNSVPIVKNACKRTIKMEENQFYAIETFATTGKGRLNELNDCSHFMMAPNAMGQCQRLKDPKAKELLNFINSHFKTLAWCPRWLHEWGAQKNYQLQLRSLISKELIEEYPPLIDQDGSYTSQHEHTVAIKPTSKEIFSFGEDDL</sequence>
<dbReference type="SUPFAM" id="SSF55920">
    <property type="entry name" value="Creatinase/aminopeptidase"/>
    <property type="match status" value="1"/>
</dbReference>
<evidence type="ECO:0000256" key="5">
    <source>
        <dbReference type="ARBA" id="ARBA00022670"/>
    </source>
</evidence>
<dbReference type="GO" id="GO:0005737">
    <property type="term" value="C:cytoplasm"/>
    <property type="evidence" value="ECO:0007669"/>
    <property type="project" value="TreeGrafter"/>
</dbReference>
<dbReference type="EMBL" id="SNRW01002932">
    <property type="protein sequence ID" value="KAA6391281.1"/>
    <property type="molecule type" value="Genomic_DNA"/>
</dbReference>
<dbReference type="InterPro" id="IPR001714">
    <property type="entry name" value="Pept_M24_MAP"/>
</dbReference>
<evidence type="ECO:0000313" key="10">
    <source>
        <dbReference type="EMBL" id="KAA6391281.1"/>
    </source>
</evidence>
<comment type="cofactor">
    <cofactor evidence="8">
        <name>Co(2+)</name>
        <dbReference type="ChEBI" id="CHEBI:48828"/>
    </cofactor>
    <cofactor evidence="8">
        <name>Zn(2+)</name>
        <dbReference type="ChEBI" id="CHEBI:29105"/>
    </cofactor>
    <cofactor evidence="8">
        <name>Mn(2+)</name>
        <dbReference type="ChEBI" id="CHEBI:29035"/>
    </cofactor>
    <cofactor evidence="8">
        <name>Fe(2+)</name>
        <dbReference type="ChEBI" id="CHEBI:29033"/>
    </cofactor>
    <text evidence="8">Binds 2 divalent metal cations per subunit. Has a high-affinity and a low affinity metal-binding site. The true nature of the physiological cofactor is under debate. The enzyme is active with cobalt, zinc, manganese or divalent iron ions.</text>
</comment>
<evidence type="ECO:0000256" key="6">
    <source>
        <dbReference type="ARBA" id="ARBA00022723"/>
    </source>
</evidence>
<organism evidence="10 11">
    <name type="scientific">Streblomastix strix</name>
    <dbReference type="NCBI Taxonomy" id="222440"/>
    <lineage>
        <taxon>Eukaryota</taxon>
        <taxon>Metamonada</taxon>
        <taxon>Preaxostyla</taxon>
        <taxon>Oxymonadida</taxon>
        <taxon>Streblomastigidae</taxon>
        <taxon>Streblomastix</taxon>
    </lineage>
</organism>
<gene>
    <name evidence="10" type="ORF">EZS28_013193</name>
</gene>
<dbReference type="GO" id="GO:0070006">
    <property type="term" value="F:metalloaminopeptidase activity"/>
    <property type="evidence" value="ECO:0007669"/>
    <property type="project" value="InterPro"/>
</dbReference>
<dbReference type="Gene3D" id="1.10.10.10">
    <property type="entry name" value="Winged helix-like DNA-binding domain superfamily/Winged helix DNA-binding domain"/>
    <property type="match status" value="1"/>
</dbReference>
<comment type="cofactor">
    <cofactor evidence="3">
        <name>Fe(2+)</name>
        <dbReference type="ChEBI" id="CHEBI:29033"/>
    </cofactor>
</comment>